<dbReference type="EMBL" id="LR214972">
    <property type="protein sequence ID" value="VEU62871.1"/>
    <property type="molecule type" value="Genomic_DNA"/>
</dbReference>
<name>A0A449ACU6_9BACT</name>
<keyword evidence="3" id="KW-1185">Reference proteome</keyword>
<proteinExistence type="predicted"/>
<reference evidence="2 3" key="1">
    <citation type="submission" date="2019-01" db="EMBL/GenBank/DDBJ databases">
        <authorList>
            <consortium name="Pathogen Informatics"/>
        </authorList>
    </citation>
    <scope>NUCLEOTIDE SEQUENCE [LARGE SCALE GENOMIC DNA]</scope>
    <source>
        <strain evidence="2 3">NCTC10118</strain>
    </source>
</reference>
<organism evidence="2 3">
    <name type="scientific">Mycoplasmopsis bovirhinis</name>
    <dbReference type="NCBI Taxonomy" id="29553"/>
    <lineage>
        <taxon>Bacteria</taxon>
        <taxon>Bacillati</taxon>
        <taxon>Mycoplasmatota</taxon>
        <taxon>Mycoplasmoidales</taxon>
        <taxon>Metamycoplasmataceae</taxon>
        <taxon>Mycoplasmopsis</taxon>
    </lineage>
</organism>
<feature type="coiled-coil region" evidence="1">
    <location>
        <begin position="128"/>
        <end position="241"/>
    </location>
</feature>
<sequence>MKKINIRIKDIDKMEFELLENAQAGDYISLNGLTEKNSQIISEHISKAVSQISDDVKNKIYQEAIADNSKSILESKEYNDLKLENQKTIQALKDEFYKTLIPNEIAKSRKEWEVEIQNQLKAKELEVKNDLSEKIAKVQSSFQLLQKDKQTLETTIKEKEEKIKELNQNLKEAKKDFELQTSQKLKTKELEVRQTYTEKFKNQETQIEVLKNTKTSLDKTIQDKTKEIEALKNQLNGLMIKRSSLSHIQAAGEDYETYIHSLLQQNFNMDNDIRFYKATQVINGMKPDIIIEFFDKKSDDPILIGKLVVEIKAKVSEKGSKKNEEFYEKLFKDTKNNKADYGILITELNPDEDIFIEQVQGYKNIFVVRDRSFLTLVRMLRMMFDNKARLSVDLKDFKDKEIIKQEFKNFFEKEIARNFEIIKEKFSSIVICTQDIIKAAKKIEDRMEEIEKTSIKKITTAFETKFSKQDFLEKLDSFNKRRLENVKEINPIEEDVLTLNEE</sequence>
<evidence type="ECO:0000313" key="3">
    <source>
        <dbReference type="Proteomes" id="UP000289952"/>
    </source>
</evidence>
<dbReference type="Pfam" id="PF09903">
    <property type="entry name" value="DUF2130"/>
    <property type="match status" value="1"/>
</dbReference>
<dbReference type="RefSeq" id="WP_129621071.1">
    <property type="nucleotide sequence ID" value="NZ_LR214972.1"/>
</dbReference>
<evidence type="ECO:0000313" key="2">
    <source>
        <dbReference type="EMBL" id="VEU62871.1"/>
    </source>
</evidence>
<dbReference type="InterPro" id="IPR019219">
    <property type="entry name" value="DUF2130"/>
</dbReference>
<accession>A0A449ACU6</accession>
<dbReference type="OrthoDB" id="3224137at2"/>
<evidence type="ECO:0000256" key="1">
    <source>
        <dbReference type="SAM" id="Coils"/>
    </source>
</evidence>
<gene>
    <name evidence="2" type="ORF">NCTC10118_00177</name>
</gene>
<protein>
    <submittedName>
        <fullName evidence="2">Uncharacterized protein conserved in bacteria</fullName>
    </submittedName>
</protein>
<dbReference type="AlphaFoldDB" id="A0A449ACU6"/>
<dbReference type="Proteomes" id="UP000289952">
    <property type="component" value="Chromosome"/>
</dbReference>
<keyword evidence="1" id="KW-0175">Coiled coil</keyword>